<keyword evidence="5" id="KW-0539">Nucleus</keyword>
<name>A0A1Y2DIY2_9PEZI</name>
<dbReference type="InParanoid" id="A0A1Y2DIY2"/>
<keyword evidence="2" id="KW-0749">Sporulation</keyword>
<dbReference type="GO" id="GO:0030435">
    <property type="term" value="P:sporulation resulting in formation of a cellular spore"/>
    <property type="evidence" value="ECO:0007669"/>
    <property type="project" value="UniProtKB-KW"/>
</dbReference>
<feature type="region of interest" description="Disordered" evidence="6">
    <location>
        <begin position="225"/>
        <end position="264"/>
    </location>
</feature>
<feature type="domain" description="Velvet" evidence="7">
    <location>
        <begin position="11"/>
        <end position="200"/>
    </location>
</feature>
<evidence type="ECO:0000256" key="6">
    <source>
        <dbReference type="SAM" id="MobiDB-lite"/>
    </source>
</evidence>
<dbReference type="PROSITE" id="PS51821">
    <property type="entry name" value="VELVET"/>
    <property type="match status" value="1"/>
</dbReference>
<gene>
    <name evidence="8" type="ORF">BCR38DRAFT_412850</name>
</gene>
<evidence type="ECO:0000256" key="1">
    <source>
        <dbReference type="ARBA" id="ARBA00004123"/>
    </source>
</evidence>
<organism evidence="8 9">
    <name type="scientific">Pseudomassariella vexata</name>
    <dbReference type="NCBI Taxonomy" id="1141098"/>
    <lineage>
        <taxon>Eukaryota</taxon>
        <taxon>Fungi</taxon>
        <taxon>Dikarya</taxon>
        <taxon>Ascomycota</taxon>
        <taxon>Pezizomycotina</taxon>
        <taxon>Sordariomycetes</taxon>
        <taxon>Xylariomycetidae</taxon>
        <taxon>Amphisphaeriales</taxon>
        <taxon>Pseudomassariaceae</taxon>
        <taxon>Pseudomassariella</taxon>
    </lineage>
</organism>
<dbReference type="InterPro" id="IPR038491">
    <property type="entry name" value="Velvet_dom_sf"/>
</dbReference>
<feature type="region of interest" description="Disordered" evidence="6">
    <location>
        <begin position="283"/>
        <end position="303"/>
    </location>
</feature>
<dbReference type="InterPro" id="IPR021740">
    <property type="entry name" value="Velvet"/>
</dbReference>
<sequence length="506" mass="55865">MPASIGIEAVHNASQYRLEVIQQPETAKTLESRKKYSRGPIEPYPAVQVIPGEARDLPSLASPYVMVFVTAEEVEVDYEEIFRFKPLFEEPNRPLLQGERARSQYLVMKHECVGFDNKYNVCMFEDLYMTKEGLFKLRFDAWKLEIDDSDPEHPEEIWVNVARTWSSVFEVFPSKKYPGRPGATAFNHDMHNQGIKISIRKDSAALMTRKRNQQVAANAALLHGEEDEEDGDDNQGPPAQKQKFSCRGASSKHGERGSTSPNRFQYPIGTWGYLKSPPIPSKSELARQNGGWTRGTNGLIPPPRVAPSPVNTTWWSGNPGAAPYQVFPAISTFQGSAIPAVALPWGQPGCSTHDAPTMSPVQPPHPPSAGLEGGVSAHNNVRSPLPYRPAQMSQPAGTKNNQDLGYGNSAYFQVEQTSASSSAQSASALQDYGFDSKGSKAFSNDMPIPTVEPEEDTYGQPVDGQPSNETQEPDESDLFGTSDIEDFPQKLSFRKGKEKAMVPLDW</sequence>
<evidence type="ECO:0000256" key="4">
    <source>
        <dbReference type="ARBA" id="ARBA00023163"/>
    </source>
</evidence>
<dbReference type="Pfam" id="PF11754">
    <property type="entry name" value="Velvet"/>
    <property type="match status" value="1"/>
</dbReference>
<dbReference type="Proteomes" id="UP000193689">
    <property type="component" value="Unassembled WGS sequence"/>
</dbReference>
<protein>
    <submittedName>
        <fullName evidence="8">Velvet factor-domain-containing protein</fullName>
    </submittedName>
</protein>
<accession>A0A1Y2DIY2</accession>
<dbReference type="PANTHER" id="PTHR33572:SF18">
    <property type="entry name" value="SPORE DEVELOPMENT REGULATOR VOSA"/>
    <property type="match status" value="1"/>
</dbReference>
<evidence type="ECO:0000259" key="7">
    <source>
        <dbReference type="PROSITE" id="PS51821"/>
    </source>
</evidence>
<dbReference type="InterPro" id="IPR037525">
    <property type="entry name" value="Velvet_dom"/>
</dbReference>
<dbReference type="STRING" id="1141098.A0A1Y2DIY2"/>
<dbReference type="AlphaFoldDB" id="A0A1Y2DIY2"/>
<feature type="compositionally biased region" description="Polar residues" evidence="6">
    <location>
        <begin position="391"/>
        <end position="403"/>
    </location>
</feature>
<dbReference type="GO" id="GO:0005634">
    <property type="term" value="C:nucleus"/>
    <property type="evidence" value="ECO:0007669"/>
    <property type="project" value="UniProtKB-SubCell"/>
</dbReference>
<evidence type="ECO:0000256" key="2">
    <source>
        <dbReference type="ARBA" id="ARBA00022969"/>
    </source>
</evidence>
<evidence type="ECO:0000256" key="3">
    <source>
        <dbReference type="ARBA" id="ARBA00023015"/>
    </source>
</evidence>
<keyword evidence="4" id="KW-0804">Transcription</keyword>
<evidence type="ECO:0000313" key="8">
    <source>
        <dbReference type="EMBL" id="ORY59136.1"/>
    </source>
</evidence>
<keyword evidence="3" id="KW-0805">Transcription regulation</keyword>
<dbReference type="RefSeq" id="XP_040711830.1">
    <property type="nucleotide sequence ID" value="XM_040858749.1"/>
</dbReference>
<comment type="caution">
    <text evidence="8">The sequence shown here is derived from an EMBL/GenBank/DDBJ whole genome shotgun (WGS) entry which is preliminary data.</text>
</comment>
<reference evidence="8 9" key="1">
    <citation type="submission" date="2016-07" db="EMBL/GenBank/DDBJ databases">
        <title>Pervasive Adenine N6-methylation of Active Genes in Fungi.</title>
        <authorList>
            <consortium name="DOE Joint Genome Institute"/>
            <person name="Mondo S.J."/>
            <person name="Dannebaum R.O."/>
            <person name="Kuo R.C."/>
            <person name="Labutti K."/>
            <person name="Haridas S."/>
            <person name="Kuo A."/>
            <person name="Salamov A."/>
            <person name="Ahrendt S.R."/>
            <person name="Lipzen A."/>
            <person name="Sullivan W."/>
            <person name="Andreopoulos W.B."/>
            <person name="Clum A."/>
            <person name="Lindquist E."/>
            <person name="Daum C."/>
            <person name="Ramamoorthy G.K."/>
            <person name="Gryganskyi A."/>
            <person name="Culley D."/>
            <person name="Magnuson J.K."/>
            <person name="James T.Y."/>
            <person name="O'Malley M.A."/>
            <person name="Stajich J.E."/>
            <person name="Spatafora J.W."/>
            <person name="Visel A."/>
            <person name="Grigoriev I.V."/>
        </authorList>
    </citation>
    <scope>NUCLEOTIDE SEQUENCE [LARGE SCALE GENOMIC DNA]</scope>
    <source>
        <strain evidence="8 9">CBS 129021</strain>
    </source>
</reference>
<feature type="region of interest" description="Disordered" evidence="6">
    <location>
        <begin position="438"/>
        <end position="492"/>
    </location>
</feature>
<proteinExistence type="predicted"/>
<keyword evidence="9" id="KW-1185">Reference proteome</keyword>
<evidence type="ECO:0000256" key="5">
    <source>
        <dbReference type="ARBA" id="ARBA00023242"/>
    </source>
</evidence>
<comment type="subcellular location">
    <subcellularLocation>
        <location evidence="1">Nucleus</location>
    </subcellularLocation>
</comment>
<evidence type="ECO:0000313" key="9">
    <source>
        <dbReference type="Proteomes" id="UP000193689"/>
    </source>
</evidence>
<dbReference type="PANTHER" id="PTHR33572">
    <property type="entry name" value="SPORE DEVELOPMENT REGULATOR VOSA"/>
    <property type="match status" value="1"/>
</dbReference>
<dbReference type="EMBL" id="MCFJ01000014">
    <property type="protein sequence ID" value="ORY59136.1"/>
    <property type="molecule type" value="Genomic_DNA"/>
</dbReference>
<dbReference type="Gene3D" id="2.60.40.3960">
    <property type="entry name" value="Velvet domain"/>
    <property type="match status" value="1"/>
</dbReference>
<feature type="region of interest" description="Disordered" evidence="6">
    <location>
        <begin position="351"/>
        <end position="404"/>
    </location>
</feature>
<dbReference type="GeneID" id="63774961"/>